<evidence type="ECO:0008006" key="4">
    <source>
        <dbReference type="Google" id="ProtNLM"/>
    </source>
</evidence>
<organism evidence="2 3">
    <name type="scientific">Massilia aurea</name>
    <dbReference type="NCBI Taxonomy" id="373040"/>
    <lineage>
        <taxon>Bacteria</taxon>
        <taxon>Pseudomonadati</taxon>
        <taxon>Pseudomonadota</taxon>
        <taxon>Betaproteobacteria</taxon>
        <taxon>Burkholderiales</taxon>
        <taxon>Oxalobacteraceae</taxon>
        <taxon>Telluria group</taxon>
        <taxon>Massilia</taxon>
    </lineage>
</organism>
<dbReference type="EMBL" id="JACHBX010000001">
    <property type="protein sequence ID" value="MBB6133716.1"/>
    <property type="molecule type" value="Genomic_DNA"/>
</dbReference>
<reference evidence="2 3" key="1">
    <citation type="submission" date="2020-08" db="EMBL/GenBank/DDBJ databases">
        <title>The Agave Microbiome: Exploring the role of microbial communities in plant adaptations to desert environments.</title>
        <authorList>
            <person name="Partida-Martinez L.P."/>
        </authorList>
    </citation>
    <scope>NUCLEOTIDE SEQUENCE [LARGE SCALE GENOMIC DNA]</scope>
    <source>
        <strain evidence="2 3">AT3.2</strain>
    </source>
</reference>
<evidence type="ECO:0000313" key="2">
    <source>
        <dbReference type="EMBL" id="MBB6133716.1"/>
    </source>
</evidence>
<protein>
    <recommendedName>
        <fullName evidence="4">Lipoprotein</fullName>
    </recommendedName>
</protein>
<keyword evidence="3" id="KW-1185">Reference proteome</keyword>
<dbReference type="RefSeq" id="WP_183553339.1">
    <property type="nucleotide sequence ID" value="NZ_JACHBX010000001.1"/>
</dbReference>
<gene>
    <name evidence="2" type="ORF">HD842_001827</name>
</gene>
<sequence>MGGLDKLFFALLLLAAGHGQAAQLNTQSDAPATTSASVCPAQDISFFIQRFSSDEAVQRIYTTVQSAEFPVMPLVQERKDNALVMQLEDVTASTARVNLAKPDTDYLVSYYFKMDDCWRLVRIENQSL</sequence>
<dbReference type="Proteomes" id="UP000540787">
    <property type="component" value="Unassembled WGS sequence"/>
</dbReference>
<evidence type="ECO:0000256" key="1">
    <source>
        <dbReference type="SAM" id="SignalP"/>
    </source>
</evidence>
<feature type="signal peptide" evidence="1">
    <location>
        <begin position="1"/>
        <end position="21"/>
    </location>
</feature>
<dbReference type="AlphaFoldDB" id="A0A7W9WZM3"/>
<keyword evidence="1" id="KW-0732">Signal</keyword>
<evidence type="ECO:0000313" key="3">
    <source>
        <dbReference type="Proteomes" id="UP000540787"/>
    </source>
</evidence>
<accession>A0A7W9WZM3</accession>
<comment type="caution">
    <text evidence="2">The sequence shown here is derived from an EMBL/GenBank/DDBJ whole genome shotgun (WGS) entry which is preliminary data.</text>
</comment>
<feature type="chain" id="PRO_5030866289" description="Lipoprotein" evidence="1">
    <location>
        <begin position="22"/>
        <end position="128"/>
    </location>
</feature>
<name>A0A7W9WZM3_9BURK</name>
<proteinExistence type="predicted"/>